<feature type="compositionally biased region" description="Basic and acidic residues" evidence="1">
    <location>
        <begin position="34"/>
        <end position="46"/>
    </location>
</feature>
<protein>
    <submittedName>
        <fullName evidence="2">Uncharacterized protein</fullName>
    </submittedName>
</protein>
<dbReference type="HOGENOM" id="CLU_2722735_0_0_1"/>
<proteinExistence type="predicted"/>
<evidence type="ECO:0000313" key="2">
    <source>
        <dbReference type="EMBL" id="KID85309.1"/>
    </source>
</evidence>
<name>A0A0B4HZM6_METGA</name>
<dbReference type="EMBL" id="AZNH01000032">
    <property type="protein sequence ID" value="KID85309.1"/>
    <property type="molecule type" value="Genomic_DNA"/>
</dbReference>
<feature type="compositionally biased region" description="Basic residues" evidence="1">
    <location>
        <begin position="48"/>
        <end position="58"/>
    </location>
</feature>
<reference evidence="2 3" key="1">
    <citation type="journal article" date="2014" name="Proc. Natl. Acad. Sci. U.S.A.">
        <title>Trajectory and genomic determinants of fungal-pathogen speciation and host adaptation.</title>
        <authorList>
            <person name="Hu X."/>
            <person name="Xiao G."/>
            <person name="Zheng P."/>
            <person name="Shang Y."/>
            <person name="Su Y."/>
            <person name="Zhang X."/>
            <person name="Liu X."/>
            <person name="Zhan S."/>
            <person name="St Leger R.J."/>
            <person name="Wang C."/>
        </authorList>
    </citation>
    <scope>NUCLEOTIDE SEQUENCE [LARGE SCALE GENOMIC DNA]</scope>
    <source>
        <strain evidence="2 3">ARSEF 977</strain>
    </source>
</reference>
<organism evidence="2 3">
    <name type="scientific">Metarhizium guizhouense (strain ARSEF 977)</name>
    <dbReference type="NCBI Taxonomy" id="1276136"/>
    <lineage>
        <taxon>Eukaryota</taxon>
        <taxon>Fungi</taxon>
        <taxon>Dikarya</taxon>
        <taxon>Ascomycota</taxon>
        <taxon>Pezizomycotina</taxon>
        <taxon>Sordariomycetes</taxon>
        <taxon>Hypocreomycetidae</taxon>
        <taxon>Hypocreales</taxon>
        <taxon>Clavicipitaceae</taxon>
        <taxon>Metarhizium</taxon>
    </lineage>
</organism>
<dbReference type="AlphaFoldDB" id="A0A0B4HZM6"/>
<feature type="region of interest" description="Disordered" evidence="1">
    <location>
        <begin position="1"/>
        <end position="58"/>
    </location>
</feature>
<accession>A0A0B4HZM6</accession>
<sequence>MATQTIRLPLADDDDDDENNGSPSPTKPRHGTGSHKDNADKEEAAKANRQRRFQHKWHKATRYYDHNIKVLF</sequence>
<dbReference type="Proteomes" id="UP000031192">
    <property type="component" value="Unassembled WGS sequence"/>
</dbReference>
<evidence type="ECO:0000313" key="3">
    <source>
        <dbReference type="Proteomes" id="UP000031192"/>
    </source>
</evidence>
<gene>
    <name evidence="2" type="ORF">MGU_07547</name>
</gene>
<comment type="caution">
    <text evidence="2">The sequence shown here is derived from an EMBL/GenBank/DDBJ whole genome shotgun (WGS) entry which is preliminary data.</text>
</comment>
<keyword evidence="3" id="KW-1185">Reference proteome</keyword>
<evidence type="ECO:0000256" key="1">
    <source>
        <dbReference type="SAM" id="MobiDB-lite"/>
    </source>
</evidence>